<sequence length="275" mass="29541">MKFSSFVLAAAAAVYASAQEVTRCGSPAPPSYLVTPLNQTGVQFSLLKQSSRSVDTYAHIVTTRQKQGAYTQADVDKQIATMNSAYAPSGFSFNLLDTSFTVNDDWASAGQSTAAELEMKTELRQGSYDTLNLYFLSDLGGGLLGFCYFPEQDPSAQDKILDGCVNLAGSMTGVGEYPDYDLGYTTVHETGHWLGLFHVFQGNSCTGSGDYISDTPAQSSATQGCPATKDSCPGQPGADSISNFMDYSYDECLDSFTAKQGARMFAVYDQYRAGK</sequence>
<evidence type="ECO:0000256" key="5">
    <source>
        <dbReference type="ARBA" id="ARBA00022801"/>
    </source>
</evidence>
<evidence type="ECO:0000256" key="8">
    <source>
        <dbReference type="ARBA" id="ARBA00023157"/>
    </source>
</evidence>
<evidence type="ECO:0000313" key="11">
    <source>
        <dbReference type="EMBL" id="KAK5174906.1"/>
    </source>
</evidence>
<protein>
    <recommendedName>
        <fullName evidence="10">Peptidase M43 pregnancy-associated plasma-A domain-containing protein</fullName>
    </recommendedName>
</protein>
<dbReference type="Gene3D" id="3.40.390.10">
    <property type="entry name" value="Collagenase (Catalytic Domain)"/>
    <property type="match status" value="1"/>
</dbReference>
<feature type="signal peptide" evidence="9">
    <location>
        <begin position="1"/>
        <end position="18"/>
    </location>
</feature>
<evidence type="ECO:0000313" key="12">
    <source>
        <dbReference type="Proteomes" id="UP001337655"/>
    </source>
</evidence>
<evidence type="ECO:0000259" key="10">
    <source>
        <dbReference type="Pfam" id="PF05572"/>
    </source>
</evidence>
<reference evidence="11 12" key="1">
    <citation type="submission" date="2023-08" db="EMBL/GenBank/DDBJ databases">
        <title>Black Yeasts Isolated from many extreme environments.</title>
        <authorList>
            <person name="Coleine C."/>
            <person name="Stajich J.E."/>
            <person name="Selbmann L."/>
        </authorList>
    </citation>
    <scope>NUCLEOTIDE SEQUENCE [LARGE SCALE GENOMIC DNA]</scope>
    <source>
        <strain evidence="11 12">CCFEE 5935</strain>
    </source>
</reference>
<evidence type="ECO:0000256" key="6">
    <source>
        <dbReference type="ARBA" id="ARBA00022833"/>
    </source>
</evidence>
<keyword evidence="8" id="KW-1015">Disulfide bond</keyword>
<dbReference type="RefSeq" id="XP_064663544.1">
    <property type="nucleotide sequence ID" value="XM_064797310.1"/>
</dbReference>
<keyword evidence="3" id="KW-0479">Metal-binding</keyword>
<dbReference type="PANTHER" id="PTHR47466">
    <property type="match status" value="1"/>
</dbReference>
<dbReference type="GO" id="GO:0006508">
    <property type="term" value="P:proteolysis"/>
    <property type="evidence" value="ECO:0007669"/>
    <property type="project" value="UniProtKB-KW"/>
</dbReference>
<evidence type="ECO:0000256" key="4">
    <source>
        <dbReference type="ARBA" id="ARBA00022729"/>
    </source>
</evidence>
<keyword evidence="2" id="KW-0645">Protease</keyword>
<feature type="chain" id="PRO_5043709778" description="Peptidase M43 pregnancy-associated plasma-A domain-containing protein" evidence="9">
    <location>
        <begin position="19"/>
        <end position="275"/>
    </location>
</feature>
<dbReference type="Proteomes" id="UP001337655">
    <property type="component" value="Unassembled WGS sequence"/>
</dbReference>
<evidence type="ECO:0000256" key="9">
    <source>
        <dbReference type="SAM" id="SignalP"/>
    </source>
</evidence>
<dbReference type="SUPFAM" id="SSF55486">
    <property type="entry name" value="Metalloproteases ('zincins'), catalytic domain"/>
    <property type="match status" value="1"/>
</dbReference>
<dbReference type="PANTHER" id="PTHR47466:SF1">
    <property type="entry name" value="METALLOPROTEASE MEP1 (AFU_ORTHOLOGUE AFUA_1G07730)-RELATED"/>
    <property type="match status" value="1"/>
</dbReference>
<dbReference type="CDD" id="cd04275">
    <property type="entry name" value="ZnMc_pappalysin_like"/>
    <property type="match status" value="1"/>
</dbReference>
<keyword evidence="12" id="KW-1185">Reference proteome</keyword>
<keyword evidence="4 9" id="KW-0732">Signal</keyword>
<dbReference type="AlphaFoldDB" id="A0AAV9PMI6"/>
<name>A0AAV9PMI6_9PEZI</name>
<evidence type="ECO:0000256" key="1">
    <source>
        <dbReference type="ARBA" id="ARBA00008721"/>
    </source>
</evidence>
<dbReference type="GO" id="GO:0046872">
    <property type="term" value="F:metal ion binding"/>
    <property type="evidence" value="ECO:0007669"/>
    <property type="project" value="UniProtKB-KW"/>
</dbReference>
<dbReference type="InterPro" id="IPR024079">
    <property type="entry name" value="MetalloPept_cat_dom_sf"/>
</dbReference>
<keyword evidence="5" id="KW-0378">Hydrolase</keyword>
<keyword evidence="7" id="KW-0482">Metalloprotease</keyword>
<dbReference type="InterPro" id="IPR008754">
    <property type="entry name" value="Peptidase_M43"/>
</dbReference>
<comment type="similarity">
    <text evidence="1">Belongs to the peptidase M43B family.</text>
</comment>
<proteinExistence type="inferred from homology"/>
<dbReference type="GeneID" id="89921394"/>
<accession>A0AAV9PMI6</accession>
<evidence type="ECO:0000256" key="3">
    <source>
        <dbReference type="ARBA" id="ARBA00022723"/>
    </source>
</evidence>
<dbReference type="EMBL" id="JAVRRT010000001">
    <property type="protein sequence ID" value="KAK5174906.1"/>
    <property type="molecule type" value="Genomic_DNA"/>
</dbReference>
<comment type="caution">
    <text evidence="11">The sequence shown here is derived from an EMBL/GenBank/DDBJ whole genome shotgun (WGS) entry which is preliminary data.</text>
</comment>
<evidence type="ECO:0000256" key="7">
    <source>
        <dbReference type="ARBA" id="ARBA00023049"/>
    </source>
</evidence>
<feature type="domain" description="Peptidase M43 pregnancy-associated plasma-A" evidence="10">
    <location>
        <begin position="131"/>
        <end position="267"/>
    </location>
</feature>
<gene>
    <name evidence="11" type="ORF">LTR77_000042</name>
</gene>
<organism evidence="11 12">
    <name type="scientific">Saxophila tyrrhenica</name>
    <dbReference type="NCBI Taxonomy" id="1690608"/>
    <lineage>
        <taxon>Eukaryota</taxon>
        <taxon>Fungi</taxon>
        <taxon>Dikarya</taxon>
        <taxon>Ascomycota</taxon>
        <taxon>Pezizomycotina</taxon>
        <taxon>Dothideomycetes</taxon>
        <taxon>Dothideomycetidae</taxon>
        <taxon>Mycosphaerellales</taxon>
        <taxon>Extremaceae</taxon>
        <taxon>Saxophila</taxon>
    </lineage>
</organism>
<evidence type="ECO:0000256" key="2">
    <source>
        <dbReference type="ARBA" id="ARBA00022670"/>
    </source>
</evidence>
<dbReference type="Pfam" id="PF05572">
    <property type="entry name" value="Peptidase_M43"/>
    <property type="match status" value="1"/>
</dbReference>
<dbReference type="GO" id="GO:0008237">
    <property type="term" value="F:metallopeptidase activity"/>
    <property type="evidence" value="ECO:0007669"/>
    <property type="project" value="UniProtKB-KW"/>
</dbReference>
<keyword evidence="6" id="KW-0862">Zinc</keyword>